<reference evidence="7" key="1">
    <citation type="submission" date="2024-06" db="EMBL/GenBank/DDBJ databases">
        <authorList>
            <person name="Ryan C."/>
        </authorList>
    </citation>
    <scope>NUCLEOTIDE SEQUENCE [LARGE SCALE GENOMIC DNA]</scope>
</reference>
<dbReference type="InterPro" id="IPR029044">
    <property type="entry name" value="Nucleotide-diphossugar_trans"/>
</dbReference>
<keyword evidence="4" id="KW-1133">Transmembrane helix</keyword>
<dbReference type="GO" id="GO:0000139">
    <property type="term" value="C:Golgi membrane"/>
    <property type="evidence" value="ECO:0007669"/>
    <property type="project" value="UniProtKB-SubCell"/>
</dbReference>
<dbReference type="PANTHER" id="PTHR32116:SF27">
    <property type="entry name" value="GALACTURONOSYLTRANSFERASE 13-RELATED"/>
    <property type="match status" value="1"/>
</dbReference>
<name>A0ABC8WQ35_9POAL</name>
<evidence type="ECO:0000256" key="1">
    <source>
        <dbReference type="ARBA" id="ARBA00004877"/>
    </source>
</evidence>
<dbReference type="InterPro" id="IPR029993">
    <property type="entry name" value="GAUT"/>
</dbReference>
<dbReference type="EC" id="2.4.1.-" evidence="4"/>
<dbReference type="Proteomes" id="UP001497457">
    <property type="component" value="Chromosome 13rd"/>
</dbReference>
<keyword evidence="4" id="KW-0812">Transmembrane</keyword>
<feature type="transmembrane region" description="Helical" evidence="4">
    <location>
        <begin position="60"/>
        <end position="84"/>
    </location>
</feature>
<keyword evidence="4" id="KW-0333">Golgi apparatus</keyword>
<comment type="pathway">
    <text evidence="1 4">Glycan metabolism; pectin biosynthesis.</text>
</comment>
<keyword evidence="4" id="KW-0472">Membrane</keyword>
<evidence type="ECO:0000313" key="7">
    <source>
        <dbReference type="Proteomes" id="UP001497457"/>
    </source>
</evidence>
<feature type="region of interest" description="Disordered" evidence="5">
    <location>
        <begin position="26"/>
        <end position="45"/>
    </location>
</feature>
<evidence type="ECO:0000256" key="4">
    <source>
        <dbReference type="RuleBase" id="RU362027"/>
    </source>
</evidence>
<sequence length="534" mass="59994">MQLRISPSMRSITISSSNGVVDSMKVRVAPQPPPPPPPPLGPGRRGGGGGWGAGWYWRAVAFPAVVALGCLLPFAFILAAVPALEAGGSKCSSIDCLGRRIGPSFLGRQGGDSTRLVQDLYRIFDQVNNEEFPSNEKLPESFRDFLLEMKDNHYDARAFAVRLKATMESMDKEVKRSRLAEQLYKHYAATAIPKGIHCLSLRLTDEYSSNAHARKQLPPPELLPLLSDNSFQHYILASDNILAASVVVSSTVRSSSVPEKVVFHVITDKKTYPGMHSWFALNSISPAIVEVKGVHQFDWLTRENVPVLEAIENHRGVRNHYHGDHGTVSSASDNPRVLASKLQARSPKYISLLNHLRIYLPELFPNLNKVVFLDDDIVVQRDLSPLWEINLEGKVNGAVETCRDECAWAYGMNIFDLAAWRKTNIRDTYHFWLKENLKSGLTLWKFGTLPPALIAFRGHVRGIDPSWHLLGLGYQEKTDIESVRRAAVIHYNGQCKPWLDIAFKNLQPFWAKHVNYSNDFVRNCHILEPQYAKE</sequence>
<evidence type="ECO:0000313" key="6">
    <source>
        <dbReference type="EMBL" id="CAL4913221.1"/>
    </source>
</evidence>
<accession>A0ABC8WQ35</accession>
<evidence type="ECO:0000256" key="2">
    <source>
        <dbReference type="ARBA" id="ARBA00006351"/>
    </source>
</evidence>
<dbReference type="PANTHER" id="PTHR32116">
    <property type="entry name" value="GALACTURONOSYLTRANSFERASE 4-RELATED"/>
    <property type="match status" value="1"/>
</dbReference>
<gene>
    <name evidence="6" type="ORF">URODEC1_LOCUS16095</name>
</gene>
<protein>
    <recommendedName>
        <fullName evidence="4">Hexosyltransferase</fullName>
        <ecNumber evidence="4">2.4.1.-</ecNumber>
    </recommendedName>
</protein>
<organism evidence="6 7">
    <name type="scientific">Urochloa decumbens</name>
    <dbReference type="NCBI Taxonomy" id="240449"/>
    <lineage>
        <taxon>Eukaryota</taxon>
        <taxon>Viridiplantae</taxon>
        <taxon>Streptophyta</taxon>
        <taxon>Embryophyta</taxon>
        <taxon>Tracheophyta</taxon>
        <taxon>Spermatophyta</taxon>
        <taxon>Magnoliopsida</taxon>
        <taxon>Liliopsida</taxon>
        <taxon>Poales</taxon>
        <taxon>Poaceae</taxon>
        <taxon>PACMAD clade</taxon>
        <taxon>Panicoideae</taxon>
        <taxon>Panicodae</taxon>
        <taxon>Paniceae</taxon>
        <taxon>Melinidinae</taxon>
        <taxon>Urochloa</taxon>
    </lineage>
</organism>
<dbReference type="Gene3D" id="3.90.550.10">
    <property type="entry name" value="Spore Coat Polysaccharide Biosynthesis Protein SpsA, Chain A"/>
    <property type="match status" value="1"/>
</dbReference>
<keyword evidence="3 4" id="KW-0328">Glycosyltransferase</keyword>
<dbReference type="EMBL" id="OZ075123">
    <property type="protein sequence ID" value="CAL4913221.1"/>
    <property type="molecule type" value="Genomic_DNA"/>
</dbReference>
<dbReference type="CDD" id="cd06429">
    <property type="entry name" value="GT8_like_1"/>
    <property type="match status" value="1"/>
</dbReference>
<keyword evidence="3 4" id="KW-0808">Transferase</keyword>
<keyword evidence="4" id="KW-0961">Cell wall biogenesis/degradation</keyword>
<dbReference type="GO" id="GO:0071555">
    <property type="term" value="P:cell wall organization"/>
    <property type="evidence" value="ECO:0007669"/>
    <property type="project" value="UniProtKB-KW"/>
</dbReference>
<evidence type="ECO:0000256" key="5">
    <source>
        <dbReference type="SAM" id="MobiDB-lite"/>
    </source>
</evidence>
<evidence type="ECO:0000256" key="3">
    <source>
        <dbReference type="ARBA" id="ARBA00022676"/>
    </source>
</evidence>
<comment type="similarity">
    <text evidence="2 4">Belongs to the glycosyltransferase 8 family.</text>
</comment>
<keyword evidence="7" id="KW-1185">Reference proteome</keyword>
<dbReference type="SUPFAM" id="SSF53448">
    <property type="entry name" value="Nucleotide-diphospho-sugar transferases"/>
    <property type="match status" value="1"/>
</dbReference>
<dbReference type="InterPro" id="IPR002495">
    <property type="entry name" value="Glyco_trans_8"/>
</dbReference>
<reference evidence="6 7" key="2">
    <citation type="submission" date="2024-10" db="EMBL/GenBank/DDBJ databases">
        <authorList>
            <person name="Ryan C."/>
        </authorList>
    </citation>
    <scope>NUCLEOTIDE SEQUENCE [LARGE SCALE GENOMIC DNA]</scope>
</reference>
<comment type="subcellular location">
    <subcellularLocation>
        <location evidence="4">Golgi apparatus membrane</location>
        <topology evidence="4">Single-pass type II membrane protein</topology>
    </subcellularLocation>
</comment>
<proteinExistence type="inferred from homology"/>
<dbReference type="Pfam" id="PF01501">
    <property type="entry name" value="Glyco_transf_8"/>
    <property type="match status" value="1"/>
</dbReference>
<dbReference type="AlphaFoldDB" id="A0ABC8WQ35"/>
<dbReference type="GO" id="GO:0016757">
    <property type="term" value="F:glycosyltransferase activity"/>
    <property type="evidence" value="ECO:0007669"/>
    <property type="project" value="UniProtKB-KW"/>
</dbReference>
<feature type="compositionally biased region" description="Pro residues" evidence="5">
    <location>
        <begin position="30"/>
        <end position="41"/>
    </location>
</feature>